<gene>
    <name evidence="3" type="primary">LOC116287754</name>
</gene>
<accession>A0A6P8H1M8</accession>
<name>A0A6P8H1M8_ACTTE</name>
<dbReference type="InterPro" id="IPR001584">
    <property type="entry name" value="Integrase_cat-core"/>
</dbReference>
<dbReference type="Gene3D" id="3.30.420.10">
    <property type="entry name" value="Ribonuclease H-like superfamily/Ribonuclease H"/>
    <property type="match status" value="1"/>
</dbReference>
<dbReference type="RefSeq" id="XP_031550294.1">
    <property type="nucleotide sequence ID" value="XM_031694434.1"/>
</dbReference>
<keyword evidence="2" id="KW-1185">Reference proteome</keyword>
<proteinExistence type="predicted"/>
<dbReference type="Proteomes" id="UP000515163">
    <property type="component" value="Unplaced"/>
</dbReference>
<dbReference type="GO" id="GO:0003676">
    <property type="term" value="F:nucleic acid binding"/>
    <property type="evidence" value="ECO:0007669"/>
    <property type="project" value="InterPro"/>
</dbReference>
<reference evidence="3" key="1">
    <citation type="submission" date="2025-08" db="UniProtKB">
        <authorList>
            <consortium name="RefSeq"/>
        </authorList>
    </citation>
    <scope>IDENTIFICATION</scope>
    <source>
        <tissue evidence="3">Tentacle</tissue>
    </source>
</reference>
<dbReference type="GeneID" id="116287754"/>
<organism evidence="2 3">
    <name type="scientific">Actinia tenebrosa</name>
    <name type="common">Australian red waratah sea anemone</name>
    <dbReference type="NCBI Taxonomy" id="6105"/>
    <lineage>
        <taxon>Eukaryota</taxon>
        <taxon>Metazoa</taxon>
        <taxon>Cnidaria</taxon>
        <taxon>Anthozoa</taxon>
        <taxon>Hexacorallia</taxon>
        <taxon>Actiniaria</taxon>
        <taxon>Actiniidae</taxon>
        <taxon>Actinia</taxon>
    </lineage>
</organism>
<sequence>MVRNWTRSNKNVSQCTRVAVYSLESPSVCSASTSGRPKLQICEDTLIQLRSLGFTWETISKMLLVSRWTIRRRVKEFGIEEETGHSDLSDEELDVIVQQFISQHGALVGCSIVSGSLRSMGLRIQRDRVRKSIGRVDPSNSHIRWAVTVSRRSYSVPGPNSLWHIDGHHSLVNWGFVIHKGIDGFSRMVVFLKCSTNNNSETVEECFIEATEQYDWPSRVRTDHGGENEKVWERMEERRGASRDSYLDGTSAHNQRIERLWRDVFGTVCHTFYYTFQAMEECGALQRTNKLHMFALCRLFIYQG</sequence>
<dbReference type="PROSITE" id="PS50994">
    <property type="entry name" value="INTEGRASE"/>
    <property type="match status" value="1"/>
</dbReference>
<dbReference type="PANTHER" id="PTHR46791:SF5">
    <property type="entry name" value="CLR5 DOMAIN-CONTAINING PROTEIN-RELATED"/>
    <property type="match status" value="1"/>
</dbReference>
<dbReference type="OrthoDB" id="2686689at2759"/>
<dbReference type="InterPro" id="IPR058913">
    <property type="entry name" value="Integrase_dom_put"/>
</dbReference>
<evidence type="ECO:0000259" key="1">
    <source>
        <dbReference type="PROSITE" id="PS50994"/>
    </source>
</evidence>
<feature type="domain" description="Integrase catalytic" evidence="1">
    <location>
        <begin position="155"/>
        <end position="260"/>
    </location>
</feature>
<evidence type="ECO:0000313" key="3">
    <source>
        <dbReference type="RefSeq" id="XP_031550294.1"/>
    </source>
</evidence>
<dbReference type="InterPro" id="IPR036397">
    <property type="entry name" value="RNaseH_sf"/>
</dbReference>
<dbReference type="Pfam" id="PF24764">
    <property type="entry name" value="rva_4"/>
    <property type="match status" value="1"/>
</dbReference>
<protein>
    <submittedName>
        <fullName evidence="3">Uncharacterized protein LOC116287754</fullName>
    </submittedName>
</protein>
<dbReference type="PANTHER" id="PTHR46791">
    <property type="entry name" value="EXPRESSED PROTEIN"/>
    <property type="match status" value="1"/>
</dbReference>
<dbReference type="AlphaFoldDB" id="A0A6P8H1M8"/>
<evidence type="ECO:0000313" key="2">
    <source>
        <dbReference type="Proteomes" id="UP000515163"/>
    </source>
</evidence>
<dbReference type="InterPro" id="IPR012337">
    <property type="entry name" value="RNaseH-like_sf"/>
</dbReference>
<dbReference type="InParanoid" id="A0A6P8H1M8"/>
<dbReference type="GO" id="GO:0015074">
    <property type="term" value="P:DNA integration"/>
    <property type="evidence" value="ECO:0007669"/>
    <property type="project" value="InterPro"/>
</dbReference>
<dbReference type="KEGG" id="aten:116287754"/>
<dbReference type="SUPFAM" id="SSF53098">
    <property type="entry name" value="Ribonuclease H-like"/>
    <property type="match status" value="1"/>
</dbReference>